<accession>A0ABV2HA23</accession>
<dbReference type="EMBL" id="JBEPLJ010000014">
    <property type="protein sequence ID" value="MET3587371.1"/>
    <property type="molecule type" value="Genomic_DNA"/>
</dbReference>
<evidence type="ECO:0000313" key="1">
    <source>
        <dbReference type="EMBL" id="MET3587371.1"/>
    </source>
</evidence>
<dbReference type="Proteomes" id="UP001549031">
    <property type="component" value="Unassembled WGS sequence"/>
</dbReference>
<gene>
    <name evidence="1" type="ORF">ABID21_003496</name>
</gene>
<name>A0ABV2HA23_9HYPH</name>
<keyword evidence="2" id="KW-1185">Reference proteome</keyword>
<reference evidence="1 2" key="1">
    <citation type="submission" date="2024-06" db="EMBL/GenBank/DDBJ databases">
        <title>Genomic Encyclopedia of Type Strains, Phase IV (KMG-IV): sequencing the most valuable type-strain genomes for metagenomic binning, comparative biology and taxonomic classification.</title>
        <authorList>
            <person name="Goeker M."/>
        </authorList>
    </citation>
    <scope>NUCLEOTIDE SEQUENCE [LARGE SCALE GENOMIC DNA]</scope>
    <source>
        <strain evidence="1 2">DSM 105042</strain>
    </source>
</reference>
<comment type="caution">
    <text evidence="1">The sequence shown here is derived from an EMBL/GenBank/DDBJ whole genome shotgun (WGS) entry which is preliminary data.</text>
</comment>
<proteinExistence type="predicted"/>
<organism evidence="1 2">
    <name type="scientific">Pseudorhizobium tarimense</name>
    <dbReference type="NCBI Taxonomy" id="1079109"/>
    <lineage>
        <taxon>Bacteria</taxon>
        <taxon>Pseudomonadati</taxon>
        <taxon>Pseudomonadota</taxon>
        <taxon>Alphaproteobacteria</taxon>
        <taxon>Hyphomicrobiales</taxon>
        <taxon>Rhizobiaceae</taxon>
        <taxon>Rhizobium/Agrobacterium group</taxon>
        <taxon>Pseudorhizobium</taxon>
    </lineage>
</organism>
<evidence type="ECO:0000313" key="2">
    <source>
        <dbReference type="Proteomes" id="UP001549031"/>
    </source>
</evidence>
<sequence length="35" mass="3757">MFKLFDILKIGVGALVRRLAHHAAGLPLGKAGRTQ</sequence>
<protein>
    <submittedName>
        <fullName evidence="1">Uncharacterized protein</fullName>
    </submittedName>
</protein>